<keyword evidence="3" id="KW-1185">Reference proteome</keyword>
<dbReference type="PANTHER" id="PTHR31170">
    <property type="entry name" value="BNAC04G53230D PROTEIN"/>
    <property type="match status" value="1"/>
</dbReference>
<dbReference type="InterPro" id="IPR004158">
    <property type="entry name" value="DUF247_pln"/>
</dbReference>
<dbReference type="Proteomes" id="UP001281410">
    <property type="component" value="Unassembled WGS sequence"/>
</dbReference>
<organism evidence="2 3">
    <name type="scientific">Dipteronia sinensis</name>
    <dbReference type="NCBI Taxonomy" id="43782"/>
    <lineage>
        <taxon>Eukaryota</taxon>
        <taxon>Viridiplantae</taxon>
        <taxon>Streptophyta</taxon>
        <taxon>Embryophyta</taxon>
        <taxon>Tracheophyta</taxon>
        <taxon>Spermatophyta</taxon>
        <taxon>Magnoliopsida</taxon>
        <taxon>eudicotyledons</taxon>
        <taxon>Gunneridae</taxon>
        <taxon>Pentapetalae</taxon>
        <taxon>rosids</taxon>
        <taxon>malvids</taxon>
        <taxon>Sapindales</taxon>
        <taxon>Sapindaceae</taxon>
        <taxon>Hippocastanoideae</taxon>
        <taxon>Acereae</taxon>
        <taxon>Dipteronia</taxon>
    </lineage>
</organism>
<reference evidence="2" key="1">
    <citation type="journal article" date="2023" name="Plant J.">
        <title>Genome sequences and population genomics provide insights into the demographic history, inbreeding, and mutation load of two 'living fossil' tree species of Dipteronia.</title>
        <authorList>
            <person name="Feng Y."/>
            <person name="Comes H.P."/>
            <person name="Chen J."/>
            <person name="Zhu S."/>
            <person name="Lu R."/>
            <person name="Zhang X."/>
            <person name="Li P."/>
            <person name="Qiu J."/>
            <person name="Olsen K.M."/>
            <person name="Qiu Y."/>
        </authorList>
    </citation>
    <scope>NUCLEOTIDE SEQUENCE</scope>
    <source>
        <strain evidence="2">NBL</strain>
    </source>
</reference>
<feature type="transmembrane region" description="Helical" evidence="1">
    <location>
        <begin position="284"/>
        <end position="311"/>
    </location>
</feature>
<dbReference type="AlphaFoldDB" id="A0AAE0ATC4"/>
<accession>A0AAE0ATC4</accession>
<keyword evidence="1" id="KW-0812">Transmembrane</keyword>
<keyword evidence="1" id="KW-0472">Membrane</keyword>
<comment type="caution">
    <text evidence="2">The sequence shown here is derived from an EMBL/GenBank/DDBJ whole genome shotgun (WGS) entry which is preliminary data.</text>
</comment>
<gene>
    <name evidence="2" type="ORF">Dsin_010722</name>
</gene>
<evidence type="ECO:0000313" key="3">
    <source>
        <dbReference type="Proteomes" id="UP001281410"/>
    </source>
</evidence>
<protein>
    <submittedName>
        <fullName evidence="2">Uncharacterized protein</fullName>
    </submittedName>
</protein>
<evidence type="ECO:0000256" key="1">
    <source>
        <dbReference type="SAM" id="Phobius"/>
    </source>
</evidence>
<dbReference type="EMBL" id="JANJYJ010000003">
    <property type="protein sequence ID" value="KAK3223697.1"/>
    <property type="molecule type" value="Genomic_DNA"/>
</dbReference>
<sequence length="312" mass="36236">MDPVYTDFKKISDSLRVDRLCRKSGMIRDIVFDIILVENQLPIFILQDLFLLAQPNLPDTLKMFSLYGFASIFLDYYVCQAVPIPPVHNIIVLMQSYFPEAKHFVDLLRLCLQPPNRDDTERVLLIDSKTAANIRTLHQSGIKFEKASAFDKTLLEIEFISKKKVLVIPQFIVSNLTLHLLRNLQIFEELHCDTNYVNDYGVLLHRLLSTPEDVELLTEMRVIVNQSLGNEEVSTFFQELSRDARDDVDYFYYTGLVKDLLGYCESRRHKWKANLKQNYFSNPWASISVIRVFIMLILTFIQAVCSILALLQ</sequence>
<evidence type="ECO:0000313" key="2">
    <source>
        <dbReference type="EMBL" id="KAK3223697.1"/>
    </source>
</evidence>
<name>A0AAE0ATC4_9ROSI</name>
<dbReference type="PANTHER" id="PTHR31170:SF25">
    <property type="entry name" value="BNAA09G04570D PROTEIN"/>
    <property type="match status" value="1"/>
</dbReference>
<proteinExistence type="predicted"/>
<dbReference type="Pfam" id="PF03140">
    <property type="entry name" value="DUF247"/>
    <property type="match status" value="1"/>
</dbReference>
<keyword evidence="1" id="KW-1133">Transmembrane helix</keyword>